<organism evidence="2">
    <name type="scientific">Caudovirales sp. ctrNG92</name>
    <dbReference type="NCBI Taxonomy" id="2827638"/>
    <lineage>
        <taxon>Viruses</taxon>
        <taxon>Duplodnaviria</taxon>
        <taxon>Heunggongvirae</taxon>
        <taxon>Uroviricota</taxon>
        <taxon>Caudoviricetes</taxon>
    </lineage>
</organism>
<keyword evidence="1" id="KW-0175">Coiled coil</keyword>
<proteinExistence type="predicted"/>
<sequence length="228" mass="25664">MKAKEIAKRVLKTGYAGILQDASDRQWITDGQNAYLADESLQLNDENLLAALDVQKDKREKIRVGNEGKDETIAYCMQTLAPFIGMDRRMEERDMRPGVSVCYAQDTVTSLKDEETGEVVWARQSCIHPADGKEGLGFARRGPLVALYEDMFCCAVVTPENDGVQSIIEDNMRWALGDIETDEELRRRAEAAEARAEAEHRRAEKAVRRAVEAIEQARQKEENGNEAE</sequence>
<evidence type="ECO:0000256" key="1">
    <source>
        <dbReference type="SAM" id="Coils"/>
    </source>
</evidence>
<evidence type="ECO:0000313" key="2">
    <source>
        <dbReference type="EMBL" id="DAF49224.1"/>
    </source>
</evidence>
<accession>A0A8S5SE67</accession>
<reference evidence="2" key="1">
    <citation type="journal article" date="2021" name="Proc. Natl. Acad. Sci. U.S.A.">
        <title>A Catalog of Tens of Thousands of Viruses from Human Metagenomes Reveals Hidden Associations with Chronic Diseases.</title>
        <authorList>
            <person name="Tisza M.J."/>
            <person name="Buck C.B."/>
        </authorList>
    </citation>
    <scope>NUCLEOTIDE SEQUENCE</scope>
    <source>
        <strain evidence="2">CtrNG92</strain>
    </source>
</reference>
<protein>
    <submittedName>
        <fullName evidence="2">Uncharacterized protein</fullName>
    </submittedName>
</protein>
<dbReference type="EMBL" id="BK032578">
    <property type="protein sequence ID" value="DAF49224.1"/>
    <property type="molecule type" value="Genomic_DNA"/>
</dbReference>
<name>A0A8S5SE67_9CAUD</name>
<feature type="coiled-coil region" evidence="1">
    <location>
        <begin position="179"/>
        <end position="223"/>
    </location>
</feature>